<feature type="region of interest" description="Disordered" evidence="4">
    <location>
        <begin position="304"/>
        <end position="340"/>
    </location>
</feature>
<keyword evidence="8" id="KW-1185">Reference proteome</keyword>
<dbReference type="Proteomes" id="UP000499080">
    <property type="component" value="Unassembled WGS sequence"/>
</dbReference>
<proteinExistence type="inferred from homology"/>
<evidence type="ECO:0000259" key="6">
    <source>
        <dbReference type="Pfam" id="PF05029"/>
    </source>
</evidence>
<evidence type="ECO:0000256" key="2">
    <source>
        <dbReference type="ARBA" id="ARBA00008174"/>
    </source>
</evidence>
<feature type="domain" description="Timeless C-terminal" evidence="6">
    <location>
        <begin position="981"/>
        <end position="1078"/>
    </location>
</feature>
<accession>A0A4Y2DYE9</accession>
<dbReference type="InterPro" id="IPR006906">
    <property type="entry name" value="Timeless_N"/>
</dbReference>
<evidence type="ECO:0000313" key="7">
    <source>
        <dbReference type="EMBL" id="GBM21781.1"/>
    </source>
</evidence>
<dbReference type="PANTHER" id="PTHR22940:SF5">
    <property type="entry name" value="PROTEIN TIMELESS"/>
    <property type="match status" value="1"/>
</dbReference>
<dbReference type="GO" id="GO:0003677">
    <property type="term" value="F:DNA binding"/>
    <property type="evidence" value="ECO:0007669"/>
    <property type="project" value="TreeGrafter"/>
</dbReference>
<sequence>MKQEKAENHNMISLPAGIVHSDACFHQTILARFSITSDKAAGSKVFPTMNLTVMNFNRIRDLVSNLGWIGDDQIYTPGPECLGTLERLEDELLNEDISNRSIRISLHICGTVKKDLIPILCHGKDAKMIATATRVLVSLSLPIEYLLPLEESMITPKHQNVRKQLATSSLAIKKAFLDVSATLSLVTILRETMIKSEKHLISLKEDDCNHLKNCLLLIRNILHIPECSGIMDQKSIQMFREWQSIQSKLIWNLFVQGIDGALLLMLNSKYRAHWTVPLALIMALLYRNQNVGKVHRAIELISSASETSEDEEESDGSKNSSTSLSSEPSKNMDTSLDSGCPLTSETSFSFKTKRSNLRQLKAENIKKEPLVSDIHTKLEKVQISDDCSSKTTQTRSHSEYESKLNDIYLGDGNVSESSSCSEKPYHKKMKGYSSPDDANVDEMASCSKSDSAISLRGSSPEMMNTKSSDDEIFEDAKPLKNLKAVQKLRCMQMNSKMSESDSSNEDIQSKKIKYRNHPPTGRRGKSPRRNNGCTPSICMSSAFEVSSSKGRMKYPLWEKRNSVSTLVAIASPTPSDEDIGNLLKEFTLSFLHSGFSHLVLDLKNLLLEGPSLAIDKSLFFWIISYFLHLATNANIYVDHISEILSVDIISYLVFECINACENMEFHSQQSEKITQYVTVHLNLLVIALKEVMCTVDMYSRRCTSPKDKALFNELSGKLAGLQDLRNMPVLLFRNCPQADAQRFLEDVIILNHQILVIIGRGSDHCLEPNKINFLTHLKMFSTAQIVSYYGKVLENFKSNSHFLNDCVFTMIHHLAGDMRSYELLFQPSILKIFSEILKEEMELEQYQEDLIMYILNKFSVQVYQKSLKEENTEKSVPCSSGGDSSANSCASSNCLLSEDDDLFWWYLQFEQDNDPISKIAEHVPTSKRDILAKLQLKGHISDDKFRLLEEKMEASQGKNSEVSNENLTHSSNSDDDITHLLRTLVQAGERQHIIWLQEVLLEVSYVKLGLNAYLPEFIPFYCMKMNLSVPLIPYTEDQLAIIQDKTFLQLLQKLGLHLGSGLCQMYPRIPIFWTSDMLFNIAAHLGPVKKEKLKFSYDDLMMSSPVCDAVPVKNIDGPLLPPLSSCFTLSSWLTAVQQSKEIFRTSQKRKMAVKPNS</sequence>
<dbReference type="Pfam" id="PF05029">
    <property type="entry name" value="TIMELESS_C"/>
    <property type="match status" value="1"/>
</dbReference>
<evidence type="ECO:0000313" key="8">
    <source>
        <dbReference type="Proteomes" id="UP000499080"/>
    </source>
</evidence>
<feature type="domain" description="Timeless N-terminal" evidence="5">
    <location>
        <begin position="75"/>
        <end position="333"/>
    </location>
</feature>
<evidence type="ECO:0000256" key="3">
    <source>
        <dbReference type="ARBA" id="ARBA00023242"/>
    </source>
</evidence>
<comment type="caution">
    <text evidence="7">The sequence shown here is derived from an EMBL/GenBank/DDBJ whole genome shotgun (WGS) entry which is preliminary data.</text>
</comment>
<dbReference type="EMBL" id="BGPR01000467">
    <property type="protein sequence ID" value="GBM21781.1"/>
    <property type="molecule type" value="Genomic_DNA"/>
</dbReference>
<dbReference type="OrthoDB" id="6429365at2759"/>
<evidence type="ECO:0000256" key="4">
    <source>
        <dbReference type="SAM" id="MobiDB-lite"/>
    </source>
</evidence>
<comment type="similarity">
    <text evidence="2">Belongs to the timeless family.</text>
</comment>
<dbReference type="Pfam" id="PF04821">
    <property type="entry name" value="TIMELESS"/>
    <property type="match status" value="1"/>
</dbReference>
<feature type="region of interest" description="Disordered" evidence="4">
    <location>
        <begin position="495"/>
        <end position="534"/>
    </location>
</feature>
<reference evidence="7 8" key="1">
    <citation type="journal article" date="2019" name="Sci. Rep.">
        <title>Orb-weaving spider Araneus ventricosus genome elucidates the spidroin gene catalogue.</title>
        <authorList>
            <person name="Kono N."/>
            <person name="Nakamura H."/>
            <person name="Ohtoshi R."/>
            <person name="Moran D.A.P."/>
            <person name="Shinohara A."/>
            <person name="Yoshida Y."/>
            <person name="Fujiwara M."/>
            <person name="Mori M."/>
            <person name="Tomita M."/>
            <person name="Arakawa K."/>
        </authorList>
    </citation>
    <scope>NUCLEOTIDE SEQUENCE [LARGE SCALE GENOMIC DNA]</scope>
</reference>
<dbReference type="AlphaFoldDB" id="A0A4Y2DYE9"/>
<gene>
    <name evidence="7" type="primary">tim</name>
    <name evidence="7" type="ORF">AVEN_29226_1</name>
</gene>
<evidence type="ECO:0000259" key="5">
    <source>
        <dbReference type="Pfam" id="PF04821"/>
    </source>
</evidence>
<feature type="compositionally biased region" description="Basic residues" evidence="4">
    <location>
        <begin position="510"/>
        <end position="528"/>
    </location>
</feature>
<dbReference type="GO" id="GO:0048511">
    <property type="term" value="P:rhythmic process"/>
    <property type="evidence" value="ECO:0007669"/>
    <property type="project" value="UniProtKB-KW"/>
</dbReference>
<keyword evidence="3" id="KW-0539">Nucleus</keyword>
<comment type="subcellular location">
    <subcellularLocation>
        <location evidence="1">Nucleus</location>
    </subcellularLocation>
</comment>
<dbReference type="InterPro" id="IPR007725">
    <property type="entry name" value="TIMELESS_C"/>
</dbReference>
<dbReference type="InterPro" id="IPR044998">
    <property type="entry name" value="Timeless"/>
</dbReference>
<organism evidence="7 8">
    <name type="scientific">Araneus ventricosus</name>
    <name type="common">Orbweaver spider</name>
    <name type="synonym">Epeira ventricosa</name>
    <dbReference type="NCBI Taxonomy" id="182803"/>
    <lineage>
        <taxon>Eukaryota</taxon>
        <taxon>Metazoa</taxon>
        <taxon>Ecdysozoa</taxon>
        <taxon>Arthropoda</taxon>
        <taxon>Chelicerata</taxon>
        <taxon>Arachnida</taxon>
        <taxon>Araneae</taxon>
        <taxon>Araneomorphae</taxon>
        <taxon>Entelegynae</taxon>
        <taxon>Araneoidea</taxon>
        <taxon>Araneidae</taxon>
        <taxon>Araneus</taxon>
    </lineage>
</organism>
<dbReference type="GO" id="GO:0006281">
    <property type="term" value="P:DNA repair"/>
    <property type="evidence" value="ECO:0007669"/>
    <property type="project" value="TreeGrafter"/>
</dbReference>
<dbReference type="GO" id="GO:0009649">
    <property type="term" value="P:entrainment of circadian clock"/>
    <property type="evidence" value="ECO:0007669"/>
    <property type="project" value="TreeGrafter"/>
</dbReference>
<dbReference type="GO" id="GO:0043111">
    <property type="term" value="P:replication fork arrest"/>
    <property type="evidence" value="ECO:0007669"/>
    <property type="project" value="TreeGrafter"/>
</dbReference>
<dbReference type="GO" id="GO:0000076">
    <property type="term" value="P:DNA replication checkpoint signaling"/>
    <property type="evidence" value="ECO:0007669"/>
    <property type="project" value="TreeGrafter"/>
</dbReference>
<evidence type="ECO:0000256" key="1">
    <source>
        <dbReference type="ARBA" id="ARBA00004123"/>
    </source>
</evidence>
<protein>
    <submittedName>
        <fullName evidence="7">Protein timeless</fullName>
    </submittedName>
</protein>
<dbReference type="GO" id="GO:0031298">
    <property type="term" value="C:replication fork protection complex"/>
    <property type="evidence" value="ECO:0007669"/>
    <property type="project" value="TreeGrafter"/>
</dbReference>
<name>A0A4Y2DYE9_ARAVE</name>
<feature type="compositionally biased region" description="Polar residues" evidence="4">
    <location>
        <begin position="322"/>
        <end position="340"/>
    </location>
</feature>
<dbReference type="PANTHER" id="PTHR22940">
    <property type="entry name" value="TIMEOUT/TIMELESS-2"/>
    <property type="match status" value="1"/>
</dbReference>